<reference evidence="1 2" key="1">
    <citation type="submission" date="2020-08" db="EMBL/GenBank/DDBJ databases">
        <title>Genomic Encyclopedia of Type Strains, Phase IV (KMG-V): Genome sequencing to study the core and pangenomes of soil and plant-associated prokaryotes.</title>
        <authorList>
            <person name="Whitman W."/>
        </authorList>
    </citation>
    <scope>NUCLEOTIDE SEQUENCE [LARGE SCALE GENOMIC DNA]</scope>
    <source>
        <strain evidence="1 2">ANJLi2</strain>
    </source>
</reference>
<dbReference type="EMBL" id="JACHCB010000002">
    <property type="protein sequence ID" value="MBB6108755.1"/>
    <property type="molecule type" value="Genomic_DNA"/>
</dbReference>
<accession>A0ABR6PG67</accession>
<organism evidence="1 2">
    <name type="scientific">Mucilaginibacter lappiensis</name>
    <dbReference type="NCBI Taxonomy" id="354630"/>
    <lineage>
        <taxon>Bacteria</taxon>
        <taxon>Pseudomonadati</taxon>
        <taxon>Bacteroidota</taxon>
        <taxon>Sphingobacteriia</taxon>
        <taxon>Sphingobacteriales</taxon>
        <taxon>Sphingobacteriaceae</taxon>
        <taxon>Mucilaginibacter</taxon>
    </lineage>
</organism>
<dbReference type="Proteomes" id="UP000541583">
    <property type="component" value="Unassembled WGS sequence"/>
</dbReference>
<evidence type="ECO:0000313" key="2">
    <source>
        <dbReference type="Proteomes" id="UP000541583"/>
    </source>
</evidence>
<comment type="caution">
    <text evidence="1">The sequence shown here is derived from an EMBL/GenBank/DDBJ whole genome shotgun (WGS) entry which is preliminary data.</text>
</comment>
<gene>
    <name evidence="1" type="ORF">HDF23_001490</name>
</gene>
<sequence length="67" mass="7757">MFFNSSIDLKRHFTNKPDKYLKSHGTNTIRAIVSIFSAYMGFYRQNHPAYRLVSAANQFFIGSFCLS</sequence>
<keyword evidence="2" id="KW-1185">Reference proteome</keyword>
<proteinExistence type="predicted"/>
<evidence type="ECO:0000313" key="1">
    <source>
        <dbReference type="EMBL" id="MBB6108755.1"/>
    </source>
</evidence>
<protein>
    <submittedName>
        <fullName evidence="1">Uncharacterized protein</fullName>
    </submittedName>
</protein>
<name>A0ABR6PG67_9SPHI</name>